<dbReference type="EMBL" id="KU595432">
    <property type="protein sequence ID" value="AMM44669.1"/>
    <property type="molecule type" value="Genomic_DNA"/>
</dbReference>
<evidence type="ECO:0000313" key="2">
    <source>
        <dbReference type="Proteomes" id="UP000223835"/>
    </source>
</evidence>
<dbReference type="Pfam" id="PF25708">
    <property type="entry name" value="Phage_T7_Gp5_9"/>
    <property type="match status" value="1"/>
</dbReference>
<sequence length="51" mass="5768">MVNITVEEYDALVAAKDELDALHAGGVSSWDWYDQSLQDAGFFDQEDEEED</sequence>
<dbReference type="OrthoDB" id="22084at10239"/>
<dbReference type="InterPro" id="IPR058007">
    <property type="entry name" value="Gp5.9"/>
</dbReference>
<evidence type="ECO:0000313" key="1">
    <source>
        <dbReference type="EMBL" id="AMM44669.1"/>
    </source>
</evidence>
<protein>
    <submittedName>
        <fullName evidence="1">Uncharacterized protein</fullName>
    </submittedName>
</protein>
<accession>A0A127AVI2</accession>
<dbReference type="GeneID" id="40066167"/>
<dbReference type="Proteomes" id="UP000223835">
    <property type="component" value="Segment"/>
</dbReference>
<dbReference type="RefSeq" id="YP_009275481.1">
    <property type="nucleotide sequence ID" value="NC_030928.1"/>
</dbReference>
<name>A0A127AVI2_9CAUD</name>
<dbReference type="KEGG" id="vg:40066167"/>
<proteinExistence type="predicted"/>
<keyword evidence="2" id="KW-1185">Reference proteome</keyword>
<organism evidence="1 2">
    <name type="scientific">Xanthomonas phage f20-Xaj</name>
    <dbReference type="NCBI Taxonomy" id="1784979"/>
    <lineage>
        <taxon>Viruses</taxon>
        <taxon>Duplodnaviria</taxon>
        <taxon>Heunggongvirae</taxon>
        <taxon>Uroviricota</taxon>
        <taxon>Caudoviricetes</taxon>
        <taxon>Autographivirales</taxon>
        <taxon>Autonotataviridae</taxon>
        <taxon>Gujervirinae</taxon>
        <taxon>Pradovirus</taxon>
        <taxon>Pradovirus f20</taxon>
    </lineage>
</organism>
<reference evidence="1 2" key="1">
    <citation type="journal article" date="2016" name="Genome Announc.">
        <title>Complete Genome Sequences of Lytic Bacteriophages of Xanthomonas arboricola pv. juglandis.</title>
        <authorList>
            <person name="Retamales J."/>
            <person name="Vasquez I."/>
            <person name="Santos L."/>
            <person name="Segovia C."/>
            <person name="Ayala M."/>
            <person name="Alvarado R."/>
            <person name="Nunez P."/>
            <person name="Santander J."/>
        </authorList>
    </citation>
    <scope>NUCLEOTIDE SEQUENCE [LARGE SCALE GENOMIC DNA]</scope>
</reference>